<keyword evidence="2" id="KW-1185">Reference proteome</keyword>
<gene>
    <name evidence="1" type="ORF">E2C01_092342</name>
</gene>
<name>A0A5B7JRG8_PORTR</name>
<dbReference type="Proteomes" id="UP000324222">
    <property type="component" value="Unassembled WGS sequence"/>
</dbReference>
<dbReference type="EMBL" id="VSRR010108432">
    <property type="protein sequence ID" value="MPC97053.1"/>
    <property type="molecule type" value="Genomic_DNA"/>
</dbReference>
<protein>
    <submittedName>
        <fullName evidence="1">Uncharacterized protein</fullName>
    </submittedName>
</protein>
<reference evidence="1 2" key="1">
    <citation type="submission" date="2019-05" db="EMBL/GenBank/DDBJ databases">
        <title>Another draft genome of Portunus trituberculatus and its Hox gene families provides insights of decapod evolution.</title>
        <authorList>
            <person name="Jeong J.-H."/>
            <person name="Song I."/>
            <person name="Kim S."/>
            <person name="Choi T."/>
            <person name="Kim D."/>
            <person name="Ryu S."/>
            <person name="Kim W."/>
        </authorList>
    </citation>
    <scope>NUCLEOTIDE SEQUENCE [LARGE SCALE GENOMIC DNA]</scope>
    <source>
        <tissue evidence="1">Muscle</tissue>
    </source>
</reference>
<sequence length="9" mass="1108">MTTLHHQLQ</sequence>
<evidence type="ECO:0000313" key="1">
    <source>
        <dbReference type="EMBL" id="MPC97053.1"/>
    </source>
</evidence>
<proteinExistence type="predicted"/>
<evidence type="ECO:0000313" key="2">
    <source>
        <dbReference type="Proteomes" id="UP000324222"/>
    </source>
</evidence>
<accession>A0A5B7JRG8</accession>
<organism evidence="1 2">
    <name type="scientific">Portunus trituberculatus</name>
    <name type="common">Swimming crab</name>
    <name type="synonym">Neptunus trituberculatus</name>
    <dbReference type="NCBI Taxonomy" id="210409"/>
    <lineage>
        <taxon>Eukaryota</taxon>
        <taxon>Metazoa</taxon>
        <taxon>Ecdysozoa</taxon>
        <taxon>Arthropoda</taxon>
        <taxon>Crustacea</taxon>
        <taxon>Multicrustacea</taxon>
        <taxon>Malacostraca</taxon>
        <taxon>Eumalacostraca</taxon>
        <taxon>Eucarida</taxon>
        <taxon>Decapoda</taxon>
        <taxon>Pleocyemata</taxon>
        <taxon>Brachyura</taxon>
        <taxon>Eubrachyura</taxon>
        <taxon>Portunoidea</taxon>
        <taxon>Portunidae</taxon>
        <taxon>Portuninae</taxon>
        <taxon>Portunus</taxon>
    </lineage>
</organism>
<comment type="caution">
    <text evidence="1">The sequence shown here is derived from an EMBL/GenBank/DDBJ whole genome shotgun (WGS) entry which is preliminary data.</text>
</comment>